<dbReference type="AlphaFoldDB" id="H1LEH9"/>
<accession>H1LEH9</accession>
<name>H1LEH9_9LACO</name>
<dbReference type="HOGENOM" id="CLU_3253226_0_0_9"/>
<dbReference type="PATRIC" id="fig|797516.3.peg.891"/>
<proteinExistence type="predicted"/>
<keyword evidence="1" id="KW-0472">Membrane</keyword>
<sequence length="42" mass="4713">MRLFTAEQVKTKTFVCSVRILGAGSLSLWVGFLAYWLYSLVG</sequence>
<comment type="caution">
    <text evidence="2">The sequence shown here is derived from an EMBL/GenBank/DDBJ whole genome shotgun (WGS) entry which is preliminary data.</text>
</comment>
<keyword evidence="1" id="KW-1133">Transmembrane helix</keyword>
<evidence type="ECO:0000313" key="2">
    <source>
        <dbReference type="EMBL" id="EHO52446.1"/>
    </source>
</evidence>
<reference evidence="2 3" key="1">
    <citation type="submission" date="2011-09" db="EMBL/GenBank/DDBJ databases">
        <authorList>
            <person name="Weinstock G."/>
            <person name="Sodergren E."/>
            <person name="Clifton S."/>
            <person name="Fulton L."/>
            <person name="Fulton B."/>
            <person name="Courtney L."/>
            <person name="Fronick C."/>
            <person name="Harrison M."/>
            <person name="Strong C."/>
            <person name="Farmer C."/>
            <person name="Delahaunty K."/>
            <person name="Markovic C."/>
            <person name="Hall O."/>
            <person name="Minx P."/>
            <person name="Tomlinson C."/>
            <person name="Mitreva M."/>
            <person name="Hou S."/>
            <person name="Chen J."/>
            <person name="Wollam A."/>
            <person name="Pepin K.H."/>
            <person name="Johnson M."/>
            <person name="Bhonagiri V."/>
            <person name="Zhang X."/>
            <person name="Suruliraj S."/>
            <person name="Warren W."/>
            <person name="Chinwalla A."/>
            <person name="Mardis E.R."/>
            <person name="Wilson R.K."/>
        </authorList>
    </citation>
    <scope>NUCLEOTIDE SEQUENCE [LARGE SCALE GENOMIC DNA]</scope>
    <source>
        <strain evidence="2 3">F0435</strain>
    </source>
</reference>
<feature type="transmembrane region" description="Helical" evidence="1">
    <location>
        <begin position="20"/>
        <end position="38"/>
    </location>
</feature>
<dbReference type="STRING" id="797516.HMPREF9104_01005"/>
<dbReference type="Proteomes" id="UP000005025">
    <property type="component" value="Unassembled WGS sequence"/>
</dbReference>
<organism evidence="2 3">
    <name type="scientific">Lentilactobacillus kisonensis F0435</name>
    <dbReference type="NCBI Taxonomy" id="797516"/>
    <lineage>
        <taxon>Bacteria</taxon>
        <taxon>Bacillati</taxon>
        <taxon>Bacillota</taxon>
        <taxon>Bacilli</taxon>
        <taxon>Lactobacillales</taxon>
        <taxon>Lactobacillaceae</taxon>
        <taxon>Lentilactobacillus</taxon>
    </lineage>
</organism>
<evidence type="ECO:0000313" key="3">
    <source>
        <dbReference type="Proteomes" id="UP000005025"/>
    </source>
</evidence>
<dbReference type="EMBL" id="AGRJ01000102">
    <property type="protein sequence ID" value="EHO52446.1"/>
    <property type="molecule type" value="Genomic_DNA"/>
</dbReference>
<protein>
    <submittedName>
        <fullName evidence="2">Uncharacterized protein</fullName>
    </submittedName>
</protein>
<keyword evidence="1" id="KW-0812">Transmembrane</keyword>
<gene>
    <name evidence="2" type="ORF">HMPREF9104_01005</name>
</gene>
<evidence type="ECO:0000256" key="1">
    <source>
        <dbReference type="SAM" id="Phobius"/>
    </source>
</evidence>